<sequence length="1171" mass="125429">MGAEGVSGGNNLRHHADDRIREWRALVVGECEEEDAENRGGAPKLAGRAVASAGQRLRRGDAEPPPGRDCWSRILQVSVSVTVRKWLHTNAALRERAWCWAGRAGWRSVSDWDGSWTRVQALQFSSVVDVLCGAPLCNVSECALEWEEGVAAETFASEGPVSRGNVGAAARTVEAAPTALVESVDEHALPFAECVRAYEALWRGAWELGVAHPEANSRQHQGSQGCGNLGDCSELARALHIVLLAPRRIALMQPPAPAGLPSKRYRASDGSPASRRRALSYRRSPLAMLAAALAALRWGHSDATTCSGAVEGHTVEHLKWQLATDLMTLWRSEGNVDGAEAVASWLQAAASSANSVAVAHCSPLSPSVTRLLSALLPGLVFDLRCTLAPAAARGTCASTPAQCWLESIAADMYTLADHLIYTLDQGVAPGGEVPPCSMAALVPHLQSVRQLAADYAAAAAVAAASDATACLPGATDSDLAWSLRSTLGGVVSPNGVVPDAEGSPCLSPSASISVDHSAYLLLKRAEEDSVASAVRLAVSIQRRDPSLWRELHRALASTAFSASSIAWTPSTRYRLLSEVERLDASLSATHSVVVPLPTSMTDTDGETLAPTLRMYLAAFRQEHFEKATLPPTTIDSMPCGGLRLRRPDLRHVVRLLFLKPVQAALAGKQHTSEPDWLAEAGWSDSLMPAMPGAWGMAPALAASMETGAARAPLMQALREFREWISPSAASAAVRESVDCLLAHEAGSDMADGTFEDGCRALQAALEVLAEYGAASEMEALSPFTACGRREWGTLLVFDEELVSRMFCGCPPCDCSAAVASAADTRRRLGRSLTLVERLLPFLAGAVPPRVASSADTIECTPGDHALDVSSAVYIAADMLRCRLLWVYLRATHVWCSDAALSGCGERCFRVRAHRLLQQLFGGRHGDAATLRWESTQAAIEGAFEAQDDAQTFALLRQALNATNHVAAEEAETTPAALLRWELAVWRCHGLCMETALFRQWHRPVSLHRLYWQRLFGTDGALPITTLAEALLQLAPDARTPLGAEDMWPVVPAGWMALLVRGLAGARRRQTAAQTFVRHLHRVLTTKAEVAIPGGLSPSTAPTIWSATVVLRLYAWLLALVRDWPGQRAGDVGDVPTTAPPAPDIHKLPLSADERGLALAIYRALRDAPPEP</sequence>
<dbReference type="EMBL" id="JANCYW010000004">
    <property type="protein sequence ID" value="KAK4535278.1"/>
    <property type="molecule type" value="Genomic_DNA"/>
</dbReference>
<dbReference type="Proteomes" id="UP001301350">
    <property type="component" value="Unassembled WGS sequence"/>
</dbReference>
<evidence type="ECO:0000313" key="1">
    <source>
        <dbReference type="EMBL" id="KAK4535278.1"/>
    </source>
</evidence>
<reference evidence="1 2" key="1">
    <citation type="submission" date="2022-07" db="EMBL/GenBank/DDBJ databases">
        <title>Genome-wide signatures of adaptation to extreme environments.</title>
        <authorList>
            <person name="Cho C.H."/>
            <person name="Yoon H.S."/>
        </authorList>
    </citation>
    <scope>NUCLEOTIDE SEQUENCE [LARGE SCALE GENOMIC DNA]</scope>
    <source>
        <strain evidence="1 2">DBV 063 E5</strain>
    </source>
</reference>
<keyword evidence="2" id="KW-1185">Reference proteome</keyword>
<comment type="caution">
    <text evidence="1">The sequence shown here is derived from an EMBL/GenBank/DDBJ whole genome shotgun (WGS) entry which is preliminary data.</text>
</comment>
<gene>
    <name evidence="1" type="ORF">CDCA_CDCA04G1303</name>
</gene>
<evidence type="ECO:0008006" key="3">
    <source>
        <dbReference type="Google" id="ProtNLM"/>
    </source>
</evidence>
<organism evidence="1 2">
    <name type="scientific">Cyanidium caldarium</name>
    <name type="common">Red alga</name>
    <dbReference type="NCBI Taxonomy" id="2771"/>
    <lineage>
        <taxon>Eukaryota</taxon>
        <taxon>Rhodophyta</taxon>
        <taxon>Bangiophyceae</taxon>
        <taxon>Cyanidiales</taxon>
        <taxon>Cyanidiaceae</taxon>
        <taxon>Cyanidium</taxon>
    </lineage>
</organism>
<evidence type="ECO:0000313" key="2">
    <source>
        <dbReference type="Proteomes" id="UP001301350"/>
    </source>
</evidence>
<name>A0AAV9ITU7_CYACA</name>
<dbReference type="AlphaFoldDB" id="A0AAV9ITU7"/>
<proteinExistence type="predicted"/>
<protein>
    <recommendedName>
        <fullName evidence="3">Nuclear pore complex protein Nup85</fullName>
    </recommendedName>
</protein>
<accession>A0AAV9ITU7</accession>